<dbReference type="EMBL" id="KN831769">
    <property type="protein sequence ID" value="KIM48076.1"/>
    <property type="molecule type" value="Genomic_DNA"/>
</dbReference>
<dbReference type="STRING" id="686832.A0A0C3CW60"/>
<sequence length="375" mass="38561">MFAASLSLGLALLPFVSAAIIDIQVGAAGKLTYSPEAIGAQVGDQVVFHFLSKNHTVTQSSFADPCGKKDGGINSGFQPVPANTTGNFPTFTIEVKDTEPIWIYCAQGVRTANSHCGSGMVFAINCGPDGAPNSFTNFKNSALAVGASLSAAASAPSTTAAYGDYTIAPAPTPVPVTQVITLGSSSTWTTTYSSYPNSPAPTPVSAEGAVHRVVVGGPGNLKFDPPFISALPRDTVVFEFRQKNHTVTQSSFDDPCRKLNKDGLTGFDSGFMAVADGATEFPTWNYTVTDTAPVWAYCRQQTPASHCGAGMVFAINSDESSGRNFAAYQNVAKALNGTAVAATAPSATAAGSGASSVRMGGISISLVFAAVIGLL</sequence>
<dbReference type="HOGENOM" id="CLU_060348_0_0_1"/>
<reference evidence="2 3" key="1">
    <citation type="submission" date="2014-04" db="EMBL/GenBank/DDBJ databases">
        <authorList>
            <consortium name="DOE Joint Genome Institute"/>
            <person name="Kuo A."/>
            <person name="Gay G."/>
            <person name="Dore J."/>
            <person name="Kohler A."/>
            <person name="Nagy L.G."/>
            <person name="Floudas D."/>
            <person name="Copeland A."/>
            <person name="Barry K.W."/>
            <person name="Cichocki N."/>
            <person name="Veneault-Fourrey C."/>
            <person name="LaButti K."/>
            <person name="Lindquist E.A."/>
            <person name="Lipzen A."/>
            <person name="Lundell T."/>
            <person name="Morin E."/>
            <person name="Murat C."/>
            <person name="Sun H."/>
            <person name="Tunlid A."/>
            <person name="Henrissat B."/>
            <person name="Grigoriev I.V."/>
            <person name="Hibbett D.S."/>
            <person name="Martin F."/>
            <person name="Nordberg H.P."/>
            <person name="Cantor M.N."/>
            <person name="Hua S.X."/>
        </authorList>
    </citation>
    <scope>NUCLEOTIDE SEQUENCE [LARGE SCALE GENOMIC DNA]</scope>
    <source>
        <strain evidence="3">h7</strain>
    </source>
</reference>
<evidence type="ECO:0008006" key="4">
    <source>
        <dbReference type="Google" id="ProtNLM"/>
    </source>
</evidence>
<dbReference type="SUPFAM" id="SSF49503">
    <property type="entry name" value="Cupredoxins"/>
    <property type="match status" value="2"/>
</dbReference>
<dbReference type="Gene3D" id="2.60.40.420">
    <property type="entry name" value="Cupredoxins - blue copper proteins"/>
    <property type="match status" value="2"/>
</dbReference>
<dbReference type="PANTHER" id="PTHR34883">
    <property type="entry name" value="SERINE-RICH PROTEIN, PUTATIVE-RELATED-RELATED"/>
    <property type="match status" value="1"/>
</dbReference>
<protein>
    <recommendedName>
        <fullName evidence="4">Phytocyanin domain-containing protein</fullName>
    </recommendedName>
</protein>
<keyword evidence="1" id="KW-0732">Signal</keyword>
<dbReference type="OrthoDB" id="1921208at2759"/>
<dbReference type="InterPro" id="IPR008972">
    <property type="entry name" value="Cupredoxin"/>
</dbReference>
<evidence type="ECO:0000256" key="1">
    <source>
        <dbReference type="SAM" id="SignalP"/>
    </source>
</evidence>
<dbReference type="PANTHER" id="PTHR34883:SF15">
    <property type="entry name" value="EXTRACELLULAR SERINE-RICH PROTEIN"/>
    <property type="match status" value="1"/>
</dbReference>
<accession>A0A0C3CW60</accession>
<proteinExistence type="predicted"/>
<feature type="chain" id="PRO_5002176223" description="Phytocyanin domain-containing protein" evidence="1">
    <location>
        <begin position="19"/>
        <end position="375"/>
    </location>
</feature>
<dbReference type="InterPro" id="IPR052953">
    <property type="entry name" value="Ser-rich/MCO-related"/>
</dbReference>
<dbReference type="CDD" id="cd00920">
    <property type="entry name" value="Cupredoxin"/>
    <property type="match status" value="2"/>
</dbReference>
<evidence type="ECO:0000313" key="2">
    <source>
        <dbReference type="EMBL" id="KIM48076.1"/>
    </source>
</evidence>
<reference evidence="3" key="2">
    <citation type="submission" date="2015-01" db="EMBL/GenBank/DDBJ databases">
        <title>Evolutionary Origins and Diversification of the Mycorrhizal Mutualists.</title>
        <authorList>
            <consortium name="DOE Joint Genome Institute"/>
            <consortium name="Mycorrhizal Genomics Consortium"/>
            <person name="Kohler A."/>
            <person name="Kuo A."/>
            <person name="Nagy L.G."/>
            <person name="Floudas D."/>
            <person name="Copeland A."/>
            <person name="Barry K.W."/>
            <person name="Cichocki N."/>
            <person name="Veneault-Fourrey C."/>
            <person name="LaButti K."/>
            <person name="Lindquist E.A."/>
            <person name="Lipzen A."/>
            <person name="Lundell T."/>
            <person name="Morin E."/>
            <person name="Murat C."/>
            <person name="Riley R."/>
            <person name="Ohm R."/>
            <person name="Sun H."/>
            <person name="Tunlid A."/>
            <person name="Henrissat B."/>
            <person name="Grigoriev I.V."/>
            <person name="Hibbett D.S."/>
            <person name="Martin F."/>
        </authorList>
    </citation>
    <scope>NUCLEOTIDE SEQUENCE [LARGE SCALE GENOMIC DNA]</scope>
    <source>
        <strain evidence="3">h7</strain>
    </source>
</reference>
<name>A0A0C3CW60_HEBCY</name>
<dbReference type="Proteomes" id="UP000053424">
    <property type="component" value="Unassembled WGS sequence"/>
</dbReference>
<gene>
    <name evidence="2" type="ORF">M413DRAFT_220408</name>
</gene>
<keyword evidence="3" id="KW-1185">Reference proteome</keyword>
<organism evidence="2 3">
    <name type="scientific">Hebeloma cylindrosporum</name>
    <dbReference type="NCBI Taxonomy" id="76867"/>
    <lineage>
        <taxon>Eukaryota</taxon>
        <taxon>Fungi</taxon>
        <taxon>Dikarya</taxon>
        <taxon>Basidiomycota</taxon>
        <taxon>Agaricomycotina</taxon>
        <taxon>Agaricomycetes</taxon>
        <taxon>Agaricomycetidae</taxon>
        <taxon>Agaricales</taxon>
        <taxon>Agaricineae</taxon>
        <taxon>Hymenogastraceae</taxon>
        <taxon>Hebeloma</taxon>
    </lineage>
</organism>
<evidence type="ECO:0000313" key="3">
    <source>
        <dbReference type="Proteomes" id="UP000053424"/>
    </source>
</evidence>
<feature type="signal peptide" evidence="1">
    <location>
        <begin position="1"/>
        <end position="18"/>
    </location>
</feature>
<dbReference type="AlphaFoldDB" id="A0A0C3CW60"/>